<dbReference type="Proteomes" id="UP000799302">
    <property type="component" value="Unassembled WGS sequence"/>
</dbReference>
<evidence type="ECO:0000313" key="2">
    <source>
        <dbReference type="EMBL" id="KAF2666249.1"/>
    </source>
</evidence>
<feature type="signal peptide" evidence="1">
    <location>
        <begin position="1"/>
        <end position="16"/>
    </location>
</feature>
<sequence length="316" mass="36089">MRQLCALCLSLGLVASLTVPEAVEQIQRGLLTEETRLDGTPTVAVRAVTASSMQKTTWDPPKHLLTPLKTVWDSYTWEKKYTNWAFQQIYANEGRLSFCVKWDSSKKITRNERSTLNKELAIQIQKWIDVLAGYDGWKYPKVRVRIKAWAAKEKANLVGLDAEAEKFTYHGSSCDKACYRYEHKDGHYTQCPEKKKGHFDMILNLRDNLHGGGSGQDFGQTLGSSDILKELKSTDPDRMHIFLHEMGHSFGLDDFYNPENTNNKRKPDRSGSQSRFLMKAGSAVFITEYDAWMMRNMWSCNGGPQLRNIPVPTYCT</sequence>
<dbReference type="OrthoDB" id="70316at2759"/>
<dbReference type="PANTHER" id="PTHR35606:SF4">
    <property type="entry name" value="CELLULOSE-BINDING FAMILY II PROTEIN"/>
    <property type="match status" value="1"/>
</dbReference>
<dbReference type="AlphaFoldDB" id="A0A6A6U1S9"/>
<dbReference type="GO" id="GO:0008237">
    <property type="term" value="F:metallopeptidase activity"/>
    <property type="evidence" value="ECO:0007669"/>
    <property type="project" value="InterPro"/>
</dbReference>
<accession>A0A6A6U1S9</accession>
<gene>
    <name evidence="2" type="ORF">BT63DRAFT_53752</name>
</gene>
<keyword evidence="3" id="KW-1185">Reference proteome</keyword>
<dbReference type="SUPFAM" id="SSF55486">
    <property type="entry name" value="Metalloproteases ('zincins'), catalytic domain"/>
    <property type="match status" value="1"/>
</dbReference>
<organism evidence="2 3">
    <name type="scientific">Microthyrium microscopicum</name>
    <dbReference type="NCBI Taxonomy" id="703497"/>
    <lineage>
        <taxon>Eukaryota</taxon>
        <taxon>Fungi</taxon>
        <taxon>Dikarya</taxon>
        <taxon>Ascomycota</taxon>
        <taxon>Pezizomycotina</taxon>
        <taxon>Dothideomycetes</taxon>
        <taxon>Dothideomycetes incertae sedis</taxon>
        <taxon>Microthyriales</taxon>
        <taxon>Microthyriaceae</taxon>
        <taxon>Microthyrium</taxon>
    </lineage>
</organism>
<proteinExistence type="predicted"/>
<protein>
    <submittedName>
        <fullName evidence="2">Uncharacterized protein</fullName>
    </submittedName>
</protein>
<dbReference type="InterPro" id="IPR024079">
    <property type="entry name" value="MetalloPept_cat_dom_sf"/>
</dbReference>
<dbReference type="Gene3D" id="3.40.390.10">
    <property type="entry name" value="Collagenase (Catalytic Domain)"/>
    <property type="match status" value="1"/>
</dbReference>
<name>A0A6A6U1S9_9PEZI</name>
<evidence type="ECO:0000256" key="1">
    <source>
        <dbReference type="SAM" id="SignalP"/>
    </source>
</evidence>
<keyword evidence="1" id="KW-0732">Signal</keyword>
<dbReference type="PANTHER" id="PTHR35606">
    <property type="entry name" value="CELLULOSE-BINDING FAMILY II PROTEIN"/>
    <property type="match status" value="1"/>
</dbReference>
<reference evidence="2" key="1">
    <citation type="journal article" date="2020" name="Stud. Mycol.">
        <title>101 Dothideomycetes genomes: a test case for predicting lifestyles and emergence of pathogens.</title>
        <authorList>
            <person name="Haridas S."/>
            <person name="Albert R."/>
            <person name="Binder M."/>
            <person name="Bloem J."/>
            <person name="Labutti K."/>
            <person name="Salamov A."/>
            <person name="Andreopoulos B."/>
            <person name="Baker S."/>
            <person name="Barry K."/>
            <person name="Bills G."/>
            <person name="Bluhm B."/>
            <person name="Cannon C."/>
            <person name="Castanera R."/>
            <person name="Culley D."/>
            <person name="Daum C."/>
            <person name="Ezra D."/>
            <person name="Gonzalez J."/>
            <person name="Henrissat B."/>
            <person name="Kuo A."/>
            <person name="Liang C."/>
            <person name="Lipzen A."/>
            <person name="Lutzoni F."/>
            <person name="Magnuson J."/>
            <person name="Mondo S."/>
            <person name="Nolan M."/>
            <person name="Ohm R."/>
            <person name="Pangilinan J."/>
            <person name="Park H.-J."/>
            <person name="Ramirez L."/>
            <person name="Alfaro M."/>
            <person name="Sun H."/>
            <person name="Tritt A."/>
            <person name="Yoshinaga Y."/>
            <person name="Zwiers L.-H."/>
            <person name="Turgeon B."/>
            <person name="Goodwin S."/>
            <person name="Spatafora J."/>
            <person name="Crous P."/>
            <person name="Grigoriev I."/>
        </authorList>
    </citation>
    <scope>NUCLEOTIDE SEQUENCE</scope>
    <source>
        <strain evidence="2">CBS 115976</strain>
    </source>
</reference>
<dbReference type="EMBL" id="MU004239">
    <property type="protein sequence ID" value="KAF2666249.1"/>
    <property type="molecule type" value="Genomic_DNA"/>
</dbReference>
<evidence type="ECO:0000313" key="3">
    <source>
        <dbReference type="Proteomes" id="UP000799302"/>
    </source>
</evidence>
<feature type="chain" id="PRO_5025445849" evidence="1">
    <location>
        <begin position="17"/>
        <end position="316"/>
    </location>
</feature>